<dbReference type="AlphaFoldDB" id="A0A7J6KQJ5"/>
<name>A0A7J6KQJ5_PEROL</name>
<organism evidence="1 3">
    <name type="scientific">Perkinsus olseni</name>
    <name type="common">Perkinsus atlanticus</name>
    <dbReference type="NCBI Taxonomy" id="32597"/>
    <lineage>
        <taxon>Eukaryota</taxon>
        <taxon>Sar</taxon>
        <taxon>Alveolata</taxon>
        <taxon>Perkinsozoa</taxon>
        <taxon>Perkinsea</taxon>
        <taxon>Perkinsida</taxon>
        <taxon>Perkinsidae</taxon>
        <taxon>Perkinsus</taxon>
    </lineage>
</organism>
<gene>
    <name evidence="2" type="ORF">FOL46_001018</name>
    <name evidence="1" type="ORF">FOZ61_001119</name>
</gene>
<protein>
    <submittedName>
        <fullName evidence="1">Uncharacterized protein</fullName>
    </submittedName>
</protein>
<proteinExistence type="predicted"/>
<evidence type="ECO:0000313" key="4">
    <source>
        <dbReference type="Proteomes" id="UP000572268"/>
    </source>
</evidence>
<comment type="caution">
    <text evidence="1">The sequence shown here is derived from an EMBL/GenBank/DDBJ whole genome shotgun (WGS) entry which is preliminary data.</text>
</comment>
<dbReference type="Proteomes" id="UP000572268">
    <property type="component" value="Unassembled WGS sequence"/>
</dbReference>
<evidence type="ECO:0000313" key="2">
    <source>
        <dbReference type="EMBL" id="KAF4650356.1"/>
    </source>
</evidence>
<dbReference type="EMBL" id="JABANN010001270">
    <property type="protein sequence ID" value="KAF4650356.1"/>
    <property type="molecule type" value="Genomic_DNA"/>
</dbReference>
<dbReference type="EMBL" id="JABAHT010001256">
    <property type="protein sequence ID" value="KAF4649633.1"/>
    <property type="molecule type" value="Genomic_DNA"/>
</dbReference>
<evidence type="ECO:0000313" key="1">
    <source>
        <dbReference type="EMBL" id="KAF4649633.1"/>
    </source>
</evidence>
<dbReference type="Proteomes" id="UP000570595">
    <property type="component" value="Unassembled WGS sequence"/>
</dbReference>
<sequence>QAARKSAPTLLFAKRLIASHGSILPFAKAYIIYMARPGQMTFASSTERQDNNSSDTATLPYDDIVPDTATLPYDDTVPDTATLPYDDTVPDTATVPYDDHNDDYNNDGYYYNHNHNDNVIYVSAVPNDYTVPYLISYASE</sequence>
<reference evidence="3 4" key="1">
    <citation type="submission" date="2020-04" db="EMBL/GenBank/DDBJ databases">
        <title>Perkinsus olseni comparative genomics.</title>
        <authorList>
            <person name="Bogema D.R."/>
        </authorList>
    </citation>
    <scope>NUCLEOTIDE SEQUENCE [LARGE SCALE GENOMIC DNA]</scope>
    <source>
        <strain evidence="1">ATCC PRA-179</strain>
        <strain evidence="2">ATCC PRA-31</strain>
    </source>
</reference>
<feature type="non-terminal residue" evidence="1">
    <location>
        <position position="1"/>
    </location>
</feature>
<dbReference type="OrthoDB" id="2123952at2759"/>
<evidence type="ECO:0000313" key="3">
    <source>
        <dbReference type="Proteomes" id="UP000570595"/>
    </source>
</evidence>
<accession>A0A7J6KQJ5</accession>